<reference evidence="1" key="1">
    <citation type="submission" date="2014-08" db="EMBL/GenBank/DDBJ databases">
        <authorList>
            <person name="Senf B."/>
            <person name="Petzold A."/>
            <person name="Downie B.R."/>
            <person name="Koch P."/>
            <person name="Platzer M."/>
        </authorList>
    </citation>
    <scope>NUCLEOTIDE SEQUENCE [LARGE SCALE GENOMIC DNA]</scope>
    <source>
        <strain evidence="1">GRZ</strain>
    </source>
</reference>
<dbReference type="AlphaFoldDB" id="A0A8C6P5V2"/>
<proteinExistence type="predicted"/>
<name>A0A8C6P5V2_NOTFU</name>
<dbReference type="Ensembl" id="ENSNFUT00015040156.1">
    <property type="protein sequence ID" value="ENSNFUP00015038454.1"/>
    <property type="gene ID" value="ENSNFUG00015018570.1"/>
</dbReference>
<evidence type="ECO:0000313" key="1">
    <source>
        <dbReference type="Ensembl" id="ENSNFUP00015038454.1"/>
    </source>
</evidence>
<organism evidence="1 2">
    <name type="scientific">Nothobranchius furzeri</name>
    <name type="common">Turquoise killifish</name>
    <dbReference type="NCBI Taxonomy" id="105023"/>
    <lineage>
        <taxon>Eukaryota</taxon>
        <taxon>Metazoa</taxon>
        <taxon>Chordata</taxon>
        <taxon>Craniata</taxon>
        <taxon>Vertebrata</taxon>
        <taxon>Euteleostomi</taxon>
        <taxon>Actinopterygii</taxon>
        <taxon>Neopterygii</taxon>
        <taxon>Teleostei</taxon>
        <taxon>Neoteleostei</taxon>
        <taxon>Acanthomorphata</taxon>
        <taxon>Ovalentaria</taxon>
        <taxon>Atherinomorphae</taxon>
        <taxon>Cyprinodontiformes</taxon>
        <taxon>Nothobranchiidae</taxon>
        <taxon>Nothobranchius</taxon>
    </lineage>
</organism>
<dbReference type="Proteomes" id="UP000694548">
    <property type="component" value="Chromosome sgr03"/>
</dbReference>
<evidence type="ECO:0000313" key="2">
    <source>
        <dbReference type="Proteomes" id="UP000694548"/>
    </source>
</evidence>
<accession>A0A8C6P5V2</accession>
<sequence length="54" mass="6304">MHLVIEEQSKQARAVDPAVPHRVRHSFTLPAASTAHFLLHYCHQLELRRTLLFM</sequence>
<protein>
    <submittedName>
        <fullName evidence="1">Uncharacterized protein</fullName>
    </submittedName>
</protein>
<reference evidence="1" key="2">
    <citation type="submission" date="2025-08" db="UniProtKB">
        <authorList>
            <consortium name="Ensembl"/>
        </authorList>
    </citation>
    <scope>IDENTIFICATION</scope>
</reference>
<reference evidence="1" key="3">
    <citation type="submission" date="2025-09" db="UniProtKB">
        <authorList>
            <consortium name="Ensembl"/>
        </authorList>
    </citation>
    <scope>IDENTIFICATION</scope>
</reference>
<keyword evidence="2" id="KW-1185">Reference proteome</keyword>